<feature type="transmembrane region" description="Helical" evidence="1">
    <location>
        <begin position="96"/>
        <end position="122"/>
    </location>
</feature>
<gene>
    <name evidence="2" type="ORF">GRI38_05700</name>
</gene>
<feature type="transmembrane region" description="Helical" evidence="1">
    <location>
        <begin position="12"/>
        <end position="33"/>
    </location>
</feature>
<keyword evidence="3" id="KW-1185">Reference proteome</keyword>
<feature type="transmembrane region" description="Helical" evidence="1">
    <location>
        <begin position="53"/>
        <end position="75"/>
    </location>
</feature>
<proteinExistence type="predicted"/>
<reference evidence="2 3" key="1">
    <citation type="submission" date="2019-12" db="EMBL/GenBank/DDBJ databases">
        <title>Genomic-based taxomic classification of the family Erythrobacteraceae.</title>
        <authorList>
            <person name="Xu L."/>
        </authorList>
    </citation>
    <scope>NUCLEOTIDE SEQUENCE [LARGE SCALE GENOMIC DNA]</scope>
    <source>
        <strain evidence="2 3">MCCC 1A09962</strain>
    </source>
</reference>
<dbReference type="AlphaFoldDB" id="A0A844ZEX5"/>
<dbReference type="RefSeq" id="WP_160681919.1">
    <property type="nucleotide sequence ID" value="NZ_WTYW01000001.1"/>
</dbReference>
<evidence type="ECO:0000256" key="1">
    <source>
        <dbReference type="SAM" id="Phobius"/>
    </source>
</evidence>
<protein>
    <submittedName>
        <fullName evidence="2">Uncharacterized protein</fullName>
    </submittedName>
</protein>
<keyword evidence="1" id="KW-0812">Transmembrane</keyword>
<dbReference type="EMBL" id="WTYW01000001">
    <property type="protein sequence ID" value="MXO85520.1"/>
    <property type="molecule type" value="Genomic_DNA"/>
</dbReference>
<sequence length="173" mass="19181">MTNAFRQKLLNYASSMVLGLAFLGLSLLIEIYVNSENVFRFTNANMLEYRAQTAAWATSNSIAIFLVIMIPVFVWHMGDFVLRAVPSRPWIRQISAYRSLLTLLFFVIIGGLIIHSGVLATLHCPIDDPDDNFIVLCTPSPVRGMLPLVLIPSILLSVLALIKLSLGISSRFG</sequence>
<keyword evidence="1" id="KW-0472">Membrane</keyword>
<feature type="transmembrane region" description="Helical" evidence="1">
    <location>
        <begin position="142"/>
        <end position="162"/>
    </location>
</feature>
<evidence type="ECO:0000313" key="2">
    <source>
        <dbReference type="EMBL" id="MXO85520.1"/>
    </source>
</evidence>
<keyword evidence="1" id="KW-1133">Transmembrane helix</keyword>
<accession>A0A844ZEX5</accession>
<name>A0A844ZEX5_9SPHN</name>
<dbReference type="Proteomes" id="UP000433104">
    <property type="component" value="Unassembled WGS sequence"/>
</dbReference>
<comment type="caution">
    <text evidence="2">The sequence shown here is derived from an EMBL/GenBank/DDBJ whole genome shotgun (WGS) entry which is preliminary data.</text>
</comment>
<evidence type="ECO:0000313" key="3">
    <source>
        <dbReference type="Proteomes" id="UP000433104"/>
    </source>
</evidence>
<dbReference type="OrthoDB" id="9928646at2"/>
<organism evidence="2 3">
    <name type="scientific">Parapontixanthobacter aurantiacus</name>
    <dbReference type="NCBI Taxonomy" id="1463599"/>
    <lineage>
        <taxon>Bacteria</taxon>
        <taxon>Pseudomonadati</taxon>
        <taxon>Pseudomonadota</taxon>
        <taxon>Alphaproteobacteria</taxon>
        <taxon>Sphingomonadales</taxon>
        <taxon>Erythrobacteraceae</taxon>
        <taxon>Parapontixanthobacter</taxon>
    </lineage>
</organism>